<keyword evidence="3 9" id="KW-0347">Helicase</keyword>
<gene>
    <name evidence="11" type="ORF">SM436_09535</name>
</gene>
<evidence type="ECO:0000256" key="6">
    <source>
        <dbReference type="ARBA" id="ARBA00034617"/>
    </source>
</evidence>
<dbReference type="InterPro" id="IPR000212">
    <property type="entry name" value="DNA_helicase_UvrD/REP"/>
</dbReference>
<comment type="catalytic activity">
    <reaction evidence="8">
        <text>ATP + H2O = ADP + phosphate + H(+)</text>
        <dbReference type="Rhea" id="RHEA:13065"/>
        <dbReference type="ChEBI" id="CHEBI:15377"/>
        <dbReference type="ChEBI" id="CHEBI:15378"/>
        <dbReference type="ChEBI" id="CHEBI:30616"/>
        <dbReference type="ChEBI" id="CHEBI:43474"/>
        <dbReference type="ChEBI" id="CHEBI:456216"/>
        <dbReference type="EC" id="5.6.2.4"/>
    </reaction>
</comment>
<dbReference type="InterPro" id="IPR027417">
    <property type="entry name" value="P-loop_NTPase"/>
</dbReference>
<proteinExistence type="predicted"/>
<accession>A0ABV4QTJ7</accession>
<keyword evidence="12" id="KW-1185">Reference proteome</keyword>
<sequence length="612" mass="68240">MTPHDTPLTAEQLEIVEQPWDARLLVTAAAGTGKTYCLIERVTALIDDHELDAADILVLSFSRAAVREIKDRLAVRGGNARDVDVRTFDSYATWLLSEVDPDGAWQGTGYEGRIRTAVRLMGEDEHAAELVAEIQHVVVDEVQDLVEARADLVKMLLEKAEGGFTLLGDPAQGIYSFQVEDRDERMRGAAGLYDWIRSTYGDELTEATLTENFRAREPETRVALPFGPLLGKVDADYASVQRDLRTELLAGPGYLGTLKDAIPVLLDMTTPTAILCRNNGEALAISRELHNRGVPHRLQRSAQDRVVPPWVASLFLTFDWPRPSRQDVMRQLETTTHGAGFAPDLVWKLLKRMDGNPANQASLDLSEIKKRLSQGTVPDELTRQTPAQLVVSTIHRVKGLEFDQVAIVDPGDPKDDAVEQAEAARLLYVAMTRPRDRLMWTKPVGSLIKGRLVKLLHERWAECGYGRHKYSRFGMEISGDDVHALDPAGTIGYLSDPRRVQTYLATKVPEGAEVTLTKLDEAESVPRYDIRHEGVHLGITSESFGRALLQTLRATPKWEIRRVPLAIHDVWIDGIETVSGSEASSKNSKLGEFGVWLRPRLTGLSRFVWKEK</sequence>
<dbReference type="Proteomes" id="UP001569904">
    <property type="component" value="Unassembled WGS sequence"/>
</dbReference>
<evidence type="ECO:0000313" key="12">
    <source>
        <dbReference type="Proteomes" id="UP001569904"/>
    </source>
</evidence>
<evidence type="ECO:0000259" key="10">
    <source>
        <dbReference type="PROSITE" id="PS51198"/>
    </source>
</evidence>
<evidence type="ECO:0000313" key="11">
    <source>
        <dbReference type="EMBL" id="MFA1553931.1"/>
    </source>
</evidence>
<evidence type="ECO:0000256" key="2">
    <source>
        <dbReference type="ARBA" id="ARBA00022801"/>
    </source>
</evidence>
<keyword evidence="2 9" id="KW-0378">Hydrolase</keyword>
<evidence type="ECO:0000256" key="9">
    <source>
        <dbReference type="PROSITE-ProRule" id="PRU00560"/>
    </source>
</evidence>
<comment type="caution">
    <text evidence="11">The sequence shown here is derived from an EMBL/GenBank/DDBJ whole genome shotgun (WGS) entry which is preliminary data.</text>
</comment>
<dbReference type="CDD" id="cd17932">
    <property type="entry name" value="DEXQc_UvrD"/>
    <property type="match status" value="1"/>
</dbReference>
<dbReference type="PROSITE" id="PS51198">
    <property type="entry name" value="UVRD_HELICASE_ATP_BIND"/>
    <property type="match status" value="1"/>
</dbReference>
<evidence type="ECO:0000256" key="5">
    <source>
        <dbReference type="ARBA" id="ARBA00023235"/>
    </source>
</evidence>
<dbReference type="Pfam" id="PF13361">
    <property type="entry name" value="UvrD_C"/>
    <property type="match status" value="1"/>
</dbReference>
<keyword evidence="1 9" id="KW-0547">Nucleotide-binding</keyword>
<dbReference type="EC" id="5.6.2.4" evidence="7"/>
<dbReference type="InterPro" id="IPR014017">
    <property type="entry name" value="DNA_helicase_UvrD-like_C"/>
</dbReference>
<dbReference type="Gene3D" id="3.40.50.300">
    <property type="entry name" value="P-loop containing nucleotide triphosphate hydrolases"/>
    <property type="match status" value="2"/>
</dbReference>
<dbReference type="SUPFAM" id="SSF52540">
    <property type="entry name" value="P-loop containing nucleoside triphosphate hydrolases"/>
    <property type="match status" value="1"/>
</dbReference>
<reference evidence="11 12" key="1">
    <citation type="submission" date="2023-11" db="EMBL/GenBank/DDBJ databases">
        <title>Actinomadura monticuli sp. nov., isolated from volcanic ash.</title>
        <authorList>
            <person name="Lee S.D."/>
            <person name="Yang H."/>
            <person name="Kim I.S."/>
        </authorList>
    </citation>
    <scope>NUCLEOTIDE SEQUENCE [LARGE SCALE GENOMIC DNA]</scope>
    <source>
        <strain evidence="11 12">DSM 45346</strain>
    </source>
</reference>
<organism evidence="11 12">
    <name type="scientific">Actinomadura chokoriensis</name>
    <dbReference type="NCBI Taxonomy" id="454156"/>
    <lineage>
        <taxon>Bacteria</taxon>
        <taxon>Bacillati</taxon>
        <taxon>Actinomycetota</taxon>
        <taxon>Actinomycetes</taxon>
        <taxon>Streptosporangiales</taxon>
        <taxon>Thermomonosporaceae</taxon>
        <taxon>Actinomadura</taxon>
    </lineage>
</organism>
<evidence type="ECO:0000256" key="3">
    <source>
        <dbReference type="ARBA" id="ARBA00022806"/>
    </source>
</evidence>
<dbReference type="Pfam" id="PF00580">
    <property type="entry name" value="UvrD-helicase"/>
    <property type="match status" value="2"/>
</dbReference>
<evidence type="ECO:0000256" key="4">
    <source>
        <dbReference type="ARBA" id="ARBA00022840"/>
    </source>
</evidence>
<dbReference type="InterPro" id="IPR014016">
    <property type="entry name" value="UvrD-like_ATP-bd"/>
</dbReference>
<name>A0ABV4QTJ7_9ACTN</name>
<evidence type="ECO:0000256" key="1">
    <source>
        <dbReference type="ARBA" id="ARBA00022741"/>
    </source>
</evidence>
<evidence type="ECO:0000256" key="8">
    <source>
        <dbReference type="ARBA" id="ARBA00048988"/>
    </source>
</evidence>
<dbReference type="PANTHER" id="PTHR11070">
    <property type="entry name" value="UVRD / RECB / PCRA DNA HELICASE FAMILY MEMBER"/>
    <property type="match status" value="1"/>
</dbReference>
<evidence type="ECO:0000256" key="7">
    <source>
        <dbReference type="ARBA" id="ARBA00034808"/>
    </source>
</evidence>
<dbReference type="EMBL" id="JAXCEH010000004">
    <property type="protein sequence ID" value="MFA1553931.1"/>
    <property type="molecule type" value="Genomic_DNA"/>
</dbReference>
<dbReference type="RefSeq" id="WP_371940320.1">
    <property type="nucleotide sequence ID" value="NZ_JAXCEH010000004.1"/>
</dbReference>
<feature type="binding site" evidence="9">
    <location>
        <begin position="28"/>
        <end position="35"/>
    </location>
    <ligand>
        <name>ATP</name>
        <dbReference type="ChEBI" id="CHEBI:30616"/>
    </ligand>
</feature>
<comment type="catalytic activity">
    <reaction evidence="6">
        <text>Couples ATP hydrolysis with the unwinding of duplex DNA by translocating in the 3'-5' direction.</text>
        <dbReference type="EC" id="5.6.2.4"/>
    </reaction>
</comment>
<feature type="domain" description="UvrD-like helicase ATP-binding" evidence="10">
    <location>
        <begin position="7"/>
        <end position="323"/>
    </location>
</feature>
<keyword evidence="5" id="KW-0413">Isomerase</keyword>
<keyword evidence="4 9" id="KW-0067">ATP-binding</keyword>
<protein>
    <recommendedName>
        <fullName evidence="7">DNA 3'-5' helicase</fullName>
        <ecNumber evidence="7">5.6.2.4</ecNumber>
    </recommendedName>
</protein>